<evidence type="ECO:0000313" key="8">
    <source>
        <dbReference type="EMBL" id="VAW64974.1"/>
    </source>
</evidence>
<comment type="subcellular location">
    <subcellularLocation>
        <location evidence="1">Cell membrane</location>
        <topology evidence="1">Multi-pass membrane protein</topology>
    </subcellularLocation>
</comment>
<dbReference type="EMBL" id="UOFH01000302">
    <property type="protein sequence ID" value="VAW64974.1"/>
    <property type="molecule type" value="Genomic_DNA"/>
</dbReference>
<evidence type="ECO:0000259" key="7">
    <source>
        <dbReference type="Pfam" id="PF12698"/>
    </source>
</evidence>
<evidence type="ECO:0000256" key="6">
    <source>
        <dbReference type="SAM" id="Phobius"/>
    </source>
</evidence>
<keyword evidence="3 6" id="KW-0812">Transmembrane</keyword>
<keyword evidence="2" id="KW-1003">Cell membrane</keyword>
<evidence type="ECO:0000256" key="4">
    <source>
        <dbReference type="ARBA" id="ARBA00022989"/>
    </source>
</evidence>
<sequence length="387" mass="42938">MSWQQLFMLELKAIFSDRALLLTVFGGVIFYSFLYPLPYSQQLPRDQQVVIVDLDSSALSRKLIRMVNATPEVRVNRYVSSIGEAQQAIVEDGLAGMMVIPKHFYRDLLLNKTPTLSYAGDASYFLVYSKVAKGLATAGATLAAEIKVLRDVAMGQALVAAKKQHTAIGLNLRPVFNTTTGYINYIVPAVFVLILHQTLLIGVGLLGGTQNEKTLTGHPGYWINVPSWKLVFTRAFIFLLIYLVLSIYYFGFCFRFYGISTLAKPLELIQLIIPFILATGLVGICISQLLPRRELATLLVLLTSLPIVFSAGFVWPTNMLPTPLLYASQLIPAIPGIQAFLQLNQMGAEFYQIRGLWLQLWLQVIVYGVIASLLVGSKANLKIVAQK</sequence>
<evidence type="ECO:0000256" key="3">
    <source>
        <dbReference type="ARBA" id="ARBA00022692"/>
    </source>
</evidence>
<evidence type="ECO:0000256" key="2">
    <source>
        <dbReference type="ARBA" id="ARBA00022475"/>
    </source>
</evidence>
<dbReference type="PANTHER" id="PTHR30294">
    <property type="entry name" value="MEMBRANE COMPONENT OF ABC TRANSPORTER YHHJ-RELATED"/>
    <property type="match status" value="1"/>
</dbReference>
<keyword evidence="4 6" id="KW-1133">Transmembrane helix</keyword>
<feature type="domain" description="ABC-2 type transporter transmembrane" evidence="7">
    <location>
        <begin position="19"/>
        <end position="372"/>
    </location>
</feature>
<evidence type="ECO:0000256" key="5">
    <source>
        <dbReference type="ARBA" id="ARBA00023136"/>
    </source>
</evidence>
<dbReference type="GO" id="GO:0005886">
    <property type="term" value="C:plasma membrane"/>
    <property type="evidence" value="ECO:0007669"/>
    <property type="project" value="UniProtKB-SubCell"/>
</dbReference>
<feature type="transmembrane region" description="Helical" evidence="6">
    <location>
        <begin position="269"/>
        <end position="290"/>
    </location>
</feature>
<evidence type="ECO:0000256" key="1">
    <source>
        <dbReference type="ARBA" id="ARBA00004651"/>
    </source>
</evidence>
<name>A0A3B0Y8R9_9ZZZZ</name>
<feature type="transmembrane region" description="Helical" evidence="6">
    <location>
        <begin position="361"/>
        <end position="381"/>
    </location>
</feature>
<feature type="transmembrane region" description="Helical" evidence="6">
    <location>
        <begin position="182"/>
        <end position="206"/>
    </location>
</feature>
<keyword evidence="5 6" id="KW-0472">Membrane</keyword>
<proteinExistence type="predicted"/>
<feature type="transmembrane region" description="Helical" evidence="6">
    <location>
        <begin position="235"/>
        <end position="257"/>
    </location>
</feature>
<organism evidence="8">
    <name type="scientific">hydrothermal vent metagenome</name>
    <dbReference type="NCBI Taxonomy" id="652676"/>
    <lineage>
        <taxon>unclassified sequences</taxon>
        <taxon>metagenomes</taxon>
        <taxon>ecological metagenomes</taxon>
    </lineage>
</organism>
<reference evidence="8" key="1">
    <citation type="submission" date="2018-06" db="EMBL/GenBank/DDBJ databases">
        <authorList>
            <person name="Zhirakovskaya E."/>
        </authorList>
    </citation>
    <scope>NUCLEOTIDE SEQUENCE</scope>
</reference>
<dbReference type="PANTHER" id="PTHR30294:SF46">
    <property type="entry name" value="ABC TRANSPORTER PERMEASE"/>
    <property type="match status" value="1"/>
</dbReference>
<feature type="transmembrane region" description="Helical" evidence="6">
    <location>
        <begin position="20"/>
        <end position="37"/>
    </location>
</feature>
<gene>
    <name evidence="8" type="ORF">MNBD_GAMMA08-2002</name>
</gene>
<dbReference type="Gene3D" id="3.40.1710.10">
    <property type="entry name" value="abc type-2 transporter like domain"/>
    <property type="match status" value="1"/>
</dbReference>
<dbReference type="GO" id="GO:0140359">
    <property type="term" value="F:ABC-type transporter activity"/>
    <property type="evidence" value="ECO:0007669"/>
    <property type="project" value="InterPro"/>
</dbReference>
<dbReference type="InterPro" id="IPR013525">
    <property type="entry name" value="ABC2_TM"/>
</dbReference>
<protein>
    <submittedName>
        <fullName evidence="8">Efflux ABC transporter, permease protein</fullName>
    </submittedName>
</protein>
<dbReference type="InterPro" id="IPR051449">
    <property type="entry name" value="ABC-2_transporter_component"/>
</dbReference>
<accession>A0A3B0Y8R9</accession>
<dbReference type="AlphaFoldDB" id="A0A3B0Y8R9"/>
<feature type="transmembrane region" description="Helical" evidence="6">
    <location>
        <begin position="296"/>
        <end position="316"/>
    </location>
</feature>
<dbReference type="Pfam" id="PF12698">
    <property type="entry name" value="ABC2_membrane_3"/>
    <property type="match status" value="1"/>
</dbReference>